<proteinExistence type="predicted"/>
<feature type="transmembrane region" description="Helical" evidence="2">
    <location>
        <begin position="520"/>
        <end position="539"/>
    </location>
</feature>
<feature type="transmembrane region" description="Helical" evidence="2">
    <location>
        <begin position="654"/>
        <end position="673"/>
    </location>
</feature>
<protein>
    <submittedName>
        <fullName evidence="3">Uncharacterized protein</fullName>
    </submittedName>
</protein>
<dbReference type="EMBL" id="MCFL01000053">
    <property type="protein sequence ID" value="ORZ31894.1"/>
    <property type="molecule type" value="Genomic_DNA"/>
</dbReference>
<feature type="transmembrane region" description="Helical" evidence="2">
    <location>
        <begin position="122"/>
        <end position="140"/>
    </location>
</feature>
<evidence type="ECO:0000313" key="3">
    <source>
        <dbReference type="EMBL" id="ORZ31894.1"/>
    </source>
</evidence>
<evidence type="ECO:0000313" key="4">
    <source>
        <dbReference type="Proteomes" id="UP000193411"/>
    </source>
</evidence>
<keyword evidence="4" id="KW-1185">Reference proteome</keyword>
<feature type="transmembrane region" description="Helical" evidence="2">
    <location>
        <begin position="48"/>
        <end position="72"/>
    </location>
</feature>
<sequence>MLPDDPKSLCLKSAATAANTDGSTQVSTIEGASPAPVPTTQRGNWRSFAIATCFMVALCNVVSVLSFVASIVTWPPENPELVRRWNGSAVRAAYDTIVWALLGWITKQHYSIIYAPLVQTRTFNAILCGFFGLLIGFHAANVVNPTLDSAFGEDRAIGQVISNLSFLICYVLIPLYLKWSLSRALKLHPHLFPPQEKSRVFALLMIAFSCYYILRTAKMPVITVPLYIATILIVVAACILTSRMIQRGNVYARHFDFNLLLHCAYGQIRIILRLLGSVLQFDWGKQNSSLVIFVFRMLNGIGVVLMDDTMEAVFAAPVLWCDLYARLGESLTSTAAALNYTFTMQDAALYLIPNLTFCIVRDAGITDDIRFFLLHKCCLLSRLPRTLAARELESLGTVAQLAPPKEKSHSLSKSIPAKPSIRATALDDDTLPRHAEAARSGEQWPLPTFGSTTSSSIPACNPSTASTIKHSASTASVSSALESGSRRTRRTANETSRLVKTAKDLQSDLRLQVTRSEQTLIARIVSVVVLANAYLLALGLGATRSDRIKLRTPDQGHGIPILILAGTAFQIVIARWFATKAFVWKIRRLEMWQQLARQRNIGRQRSESASGTPRTQSQQRVSGATTGTTSIASSVGGGGVVKLWVTRLPQRTDFFSLLVMSCAYACTIVMGAWP</sequence>
<feature type="transmembrane region" description="Helical" evidence="2">
    <location>
        <begin position="559"/>
        <end position="578"/>
    </location>
</feature>
<gene>
    <name evidence="3" type="ORF">BCR44DRAFT_91850</name>
</gene>
<feature type="compositionally biased region" description="Polar residues" evidence="1">
    <location>
        <begin position="453"/>
        <end position="482"/>
    </location>
</feature>
<organism evidence="3 4">
    <name type="scientific">Catenaria anguillulae PL171</name>
    <dbReference type="NCBI Taxonomy" id="765915"/>
    <lineage>
        <taxon>Eukaryota</taxon>
        <taxon>Fungi</taxon>
        <taxon>Fungi incertae sedis</taxon>
        <taxon>Blastocladiomycota</taxon>
        <taxon>Blastocladiomycetes</taxon>
        <taxon>Blastocladiales</taxon>
        <taxon>Catenariaceae</taxon>
        <taxon>Catenaria</taxon>
    </lineage>
</organism>
<feature type="region of interest" description="Disordered" evidence="1">
    <location>
        <begin position="602"/>
        <end position="630"/>
    </location>
</feature>
<dbReference type="Proteomes" id="UP000193411">
    <property type="component" value="Unassembled WGS sequence"/>
</dbReference>
<feature type="region of interest" description="Disordered" evidence="1">
    <location>
        <begin position="453"/>
        <end position="497"/>
    </location>
</feature>
<feature type="transmembrane region" description="Helical" evidence="2">
    <location>
        <begin position="198"/>
        <end position="214"/>
    </location>
</feature>
<dbReference type="AlphaFoldDB" id="A0A1Y2HD39"/>
<accession>A0A1Y2HD39</accession>
<name>A0A1Y2HD39_9FUNG</name>
<feature type="transmembrane region" description="Helical" evidence="2">
    <location>
        <begin position="226"/>
        <end position="245"/>
    </location>
</feature>
<comment type="caution">
    <text evidence="3">The sequence shown here is derived from an EMBL/GenBank/DDBJ whole genome shotgun (WGS) entry which is preliminary data.</text>
</comment>
<keyword evidence="2" id="KW-0812">Transmembrane</keyword>
<keyword evidence="2" id="KW-1133">Transmembrane helix</keyword>
<reference evidence="3 4" key="1">
    <citation type="submission" date="2016-07" db="EMBL/GenBank/DDBJ databases">
        <title>Pervasive Adenine N6-methylation of Active Genes in Fungi.</title>
        <authorList>
            <consortium name="DOE Joint Genome Institute"/>
            <person name="Mondo S.J."/>
            <person name="Dannebaum R.O."/>
            <person name="Kuo R.C."/>
            <person name="Labutti K."/>
            <person name="Haridas S."/>
            <person name="Kuo A."/>
            <person name="Salamov A."/>
            <person name="Ahrendt S.R."/>
            <person name="Lipzen A."/>
            <person name="Sullivan W."/>
            <person name="Andreopoulos W.B."/>
            <person name="Clum A."/>
            <person name="Lindquist E."/>
            <person name="Daum C."/>
            <person name="Ramamoorthy G.K."/>
            <person name="Gryganskyi A."/>
            <person name="Culley D."/>
            <person name="Magnuson J.K."/>
            <person name="James T.Y."/>
            <person name="O'Malley M.A."/>
            <person name="Stajich J.E."/>
            <person name="Spatafora J.W."/>
            <person name="Visel A."/>
            <person name="Grigoriev I.V."/>
        </authorList>
    </citation>
    <scope>NUCLEOTIDE SEQUENCE [LARGE SCALE GENOMIC DNA]</scope>
    <source>
        <strain evidence="3 4">PL171</strain>
    </source>
</reference>
<evidence type="ECO:0000256" key="1">
    <source>
        <dbReference type="SAM" id="MobiDB-lite"/>
    </source>
</evidence>
<feature type="compositionally biased region" description="Low complexity" evidence="1">
    <location>
        <begin position="621"/>
        <end position="630"/>
    </location>
</feature>
<keyword evidence="2" id="KW-0472">Membrane</keyword>
<feature type="transmembrane region" description="Helical" evidence="2">
    <location>
        <begin position="92"/>
        <end position="110"/>
    </location>
</feature>
<feature type="transmembrane region" description="Helical" evidence="2">
    <location>
        <begin position="160"/>
        <end position="177"/>
    </location>
</feature>
<dbReference type="OrthoDB" id="5756981at2759"/>
<evidence type="ECO:0000256" key="2">
    <source>
        <dbReference type="SAM" id="Phobius"/>
    </source>
</evidence>
<feature type="compositionally biased region" description="Polar residues" evidence="1">
    <location>
        <begin position="602"/>
        <end position="620"/>
    </location>
</feature>